<dbReference type="InterPro" id="IPR006584">
    <property type="entry name" value="Cellulose-bd_IV"/>
</dbReference>
<dbReference type="PANTHER" id="PTHR42812:SF12">
    <property type="entry name" value="BETA-XYLOSIDASE-RELATED"/>
    <property type="match status" value="1"/>
</dbReference>
<dbReference type="PANTHER" id="PTHR42812">
    <property type="entry name" value="BETA-XYLOSIDASE"/>
    <property type="match status" value="1"/>
</dbReference>
<dbReference type="Pfam" id="PF03422">
    <property type="entry name" value="CBM_6"/>
    <property type="match status" value="1"/>
</dbReference>
<sequence length="969" mass="108743">MCKKFLVIALLFLSRLLYAQQSDNEDGTYTNPVIWADFPDNDVIRVGDTYYMVTTTMYFFPGVPVLKSKDLVNWEYAANVVPQFKQHPFYDLKGGSRYGRGQWASSIRYHNGKFHILFMTLDEGGFLCTATKAEGPWEIRKLPRPYYDAGLFFDDNGRIYIAHGYSKISITEVDANLAPISPDSIVFDKVQRPGLEGSHVYKINGYYYIYATYGGGDGYQVCLRSRNIYGPYEEKVVLKDDMNLSGKGIHQGALIETPEGEWWSIIFQDRAGVGRVPTLQPAHWVDGWPILGENGRAVVTYKKPTAAVSPVRVLPTSDEFNRDQLAVQWAWNHNPDDGAWSLTKRKGYLRLTTGSIAADLPHARNSLTQRIFGPFSDATTALDISQMKEGDVTGLAVLQMPHAFIGVRAGAHEKFIVMELAGNTVDSVAIGKRSMIFFKASVNTVKDQAHFYYSFDNKTFIPLGDTLNMQFDLKMFTGNRFALFNYATTQTGGYVDLDWFRMDTRQGPPNLFKASSPIQAEMYDEIYQAHVRPGGDVDGPKEQDVANWVDGSWIRFNQVDFEDGYKHLLLRLAPGMGRITVYADGDSLNPYATVTIPEQTGKAYSTVGTPVKPLTGKHRLTFKFTGTAASALRLNWFSFTNSSQQAYVSAPLISHIYTADPSAHLFNGKIYIYPSHDTATKTAESDNGDHFQMADYHILSMDSIGGKVTDHGVGLRAADIPWVSRQLWAPDAAFSQGTYYLYFPAKDKQGVFRIGVATSKQPEGPFVAEKNPVAGTYSIDPAVFRDDDGSFYLYFGGIWGGQLQNWNNNRYDAAAKLRTKEEAAILPRVAKLSPGMKTLAHAPAEIKITDSSGNLFREKDNDKRFFEAAWMHKYQGKYYFSYSTGDTHNIAYAIGDNPYGPFKYQGIILKPVEGWTNHHSIVQIGDRWYLFYHDTQLSGKTHLRNVKVMEMKYNSDGTIQPMSAFSGTN</sequence>
<reference evidence="7 8" key="1">
    <citation type="submission" date="2021-04" db="EMBL/GenBank/DDBJ databases">
        <title>Chitinophaga sp. nov., isolated from the rhizosphere soil.</title>
        <authorList>
            <person name="He S."/>
        </authorList>
    </citation>
    <scope>NUCLEOTIDE SEQUENCE [LARGE SCALE GENOMIC DNA]</scope>
    <source>
        <strain evidence="7 8">2R12</strain>
    </source>
</reference>
<feature type="domain" description="CBM6" evidence="6">
    <location>
        <begin position="516"/>
        <end position="640"/>
    </location>
</feature>
<dbReference type="Gene3D" id="2.60.120.260">
    <property type="entry name" value="Galactose-binding domain-like"/>
    <property type="match status" value="1"/>
</dbReference>
<dbReference type="Gene3D" id="2.115.10.20">
    <property type="entry name" value="Glycosyl hydrolase domain, family 43"/>
    <property type="match status" value="2"/>
</dbReference>
<keyword evidence="8" id="KW-1185">Reference proteome</keyword>
<dbReference type="Pfam" id="PF04616">
    <property type="entry name" value="Glyco_hydro_43"/>
    <property type="match status" value="2"/>
</dbReference>
<dbReference type="Pfam" id="PF17851">
    <property type="entry name" value="GH43_C2"/>
    <property type="match status" value="1"/>
</dbReference>
<proteinExistence type="inferred from homology"/>
<dbReference type="InterPro" id="IPR041542">
    <property type="entry name" value="GH43_C2"/>
</dbReference>
<evidence type="ECO:0000256" key="4">
    <source>
        <dbReference type="ARBA" id="ARBA00023295"/>
    </source>
</evidence>
<evidence type="ECO:0000256" key="1">
    <source>
        <dbReference type="ARBA" id="ARBA00009865"/>
    </source>
</evidence>
<dbReference type="InterPro" id="IPR023296">
    <property type="entry name" value="Glyco_hydro_beta-prop_sf"/>
</dbReference>
<evidence type="ECO:0000259" key="6">
    <source>
        <dbReference type="PROSITE" id="PS51175"/>
    </source>
</evidence>
<dbReference type="PROSITE" id="PS51175">
    <property type="entry name" value="CBM6"/>
    <property type="match status" value="1"/>
</dbReference>
<keyword evidence="4" id="KW-0326">Glycosidase</keyword>
<dbReference type="CDD" id="cd09001">
    <property type="entry name" value="GH43_FsAxh1-like"/>
    <property type="match status" value="1"/>
</dbReference>
<protein>
    <submittedName>
        <fullName evidence="7">Family 43 glycosylhydrolase</fullName>
    </submittedName>
</protein>
<feature type="signal peptide" evidence="5">
    <location>
        <begin position="1"/>
        <end position="19"/>
    </location>
</feature>
<dbReference type="InterPro" id="IPR013320">
    <property type="entry name" value="ConA-like_dom_sf"/>
</dbReference>
<comment type="similarity">
    <text evidence="1">Belongs to the glycosyl hydrolase 43 family.</text>
</comment>
<keyword evidence="3" id="KW-0378">Hydrolase</keyword>
<keyword evidence="2 5" id="KW-0732">Signal</keyword>
<dbReference type="SUPFAM" id="SSF49899">
    <property type="entry name" value="Concanavalin A-like lectins/glucanases"/>
    <property type="match status" value="1"/>
</dbReference>
<dbReference type="Proteomes" id="UP000676386">
    <property type="component" value="Unassembled WGS sequence"/>
</dbReference>
<dbReference type="SMART" id="SM00606">
    <property type="entry name" value="CBD_IV"/>
    <property type="match status" value="1"/>
</dbReference>
<gene>
    <name evidence="7" type="ORF">KE626_07720</name>
</gene>
<dbReference type="SUPFAM" id="SSF49785">
    <property type="entry name" value="Galactose-binding domain-like"/>
    <property type="match status" value="1"/>
</dbReference>
<dbReference type="InterPro" id="IPR005084">
    <property type="entry name" value="CBM6"/>
</dbReference>
<evidence type="ECO:0000256" key="5">
    <source>
        <dbReference type="SAM" id="SignalP"/>
    </source>
</evidence>
<dbReference type="SUPFAM" id="SSF75005">
    <property type="entry name" value="Arabinanase/levansucrase/invertase"/>
    <property type="match status" value="2"/>
</dbReference>
<evidence type="ECO:0000313" key="8">
    <source>
        <dbReference type="Proteomes" id="UP000676386"/>
    </source>
</evidence>
<evidence type="ECO:0000256" key="2">
    <source>
        <dbReference type="ARBA" id="ARBA00022729"/>
    </source>
</evidence>
<name>A0ABS5IY99_9BACT</name>
<dbReference type="RefSeq" id="WP_211972298.1">
    <property type="nucleotide sequence ID" value="NZ_CBFHAM010000020.1"/>
</dbReference>
<dbReference type="Gene3D" id="2.60.120.200">
    <property type="match status" value="1"/>
</dbReference>
<dbReference type="InterPro" id="IPR051795">
    <property type="entry name" value="Glycosyl_Hydrlase_43"/>
</dbReference>
<feature type="chain" id="PRO_5046347057" evidence="5">
    <location>
        <begin position="20"/>
        <end position="969"/>
    </location>
</feature>
<comment type="caution">
    <text evidence="7">The sequence shown here is derived from an EMBL/GenBank/DDBJ whole genome shotgun (WGS) entry which is preliminary data.</text>
</comment>
<dbReference type="CDD" id="cd18619">
    <property type="entry name" value="GH43_CoXyl43_like"/>
    <property type="match status" value="1"/>
</dbReference>
<dbReference type="InterPro" id="IPR008979">
    <property type="entry name" value="Galactose-bd-like_sf"/>
</dbReference>
<dbReference type="InterPro" id="IPR006710">
    <property type="entry name" value="Glyco_hydro_43"/>
</dbReference>
<organism evidence="7 8">
    <name type="scientific">Chitinophaga hostae</name>
    <dbReference type="NCBI Taxonomy" id="2831022"/>
    <lineage>
        <taxon>Bacteria</taxon>
        <taxon>Pseudomonadati</taxon>
        <taxon>Bacteroidota</taxon>
        <taxon>Chitinophagia</taxon>
        <taxon>Chitinophagales</taxon>
        <taxon>Chitinophagaceae</taxon>
        <taxon>Chitinophaga</taxon>
    </lineage>
</organism>
<evidence type="ECO:0000256" key="3">
    <source>
        <dbReference type="ARBA" id="ARBA00022801"/>
    </source>
</evidence>
<evidence type="ECO:0000313" key="7">
    <source>
        <dbReference type="EMBL" id="MBS0027192.1"/>
    </source>
</evidence>
<accession>A0ABS5IY99</accession>
<dbReference type="EMBL" id="JAGTXB010000003">
    <property type="protein sequence ID" value="MBS0027192.1"/>
    <property type="molecule type" value="Genomic_DNA"/>
</dbReference>
<dbReference type="CDD" id="cd04084">
    <property type="entry name" value="CBM6_xylanase-like"/>
    <property type="match status" value="1"/>
</dbReference>